<name>A0ABU1SFE4_9MICO</name>
<reference evidence="1 2" key="1">
    <citation type="submission" date="2023-07" db="EMBL/GenBank/DDBJ databases">
        <title>Sorghum-associated microbial communities from plants grown in Nebraska, USA.</title>
        <authorList>
            <person name="Schachtman D."/>
        </authorList>
    </citation>
    <scope>NUCLEOTIDE SEQUENCE [LARGE SCALE GENOMIC DNA]</scope>
    <source>
        <strain evidence="1 2">2980</strain>
    </source>
</reference>
<gene>
    <name evidence="1" type="ORF">J2Y69_002616</name>
</gene>
<protein>
    <submittedName>
        <fullName evidence="1">Uncharacterized protein</fullName>
    </submittedName>
</protein>
<proteinExistence type="predicted"/>
<evidence type="ECO:0000313" key="2">
    <source>
        <dbReference type="Proteomes" id="UP001259347"/>
    </source>
</evidence>
<dbReference type="RefSeq" id="WP_310021390.1">
    <property type="nucleotide sequence ID" value="NZ_JAVDUM010000011.1"/>
</dbReference>
<accession>A0ABU1SFE4</accession>
<dbReference type="Proteomes" id="UP001259347">
    <property type="component" value="Unassembled WGS sequence"/>
</dbReference>
<comment type="caution">
    <text evidence="1">The sequence shown here is derived from an EMBL/GenBank/DDBJ whole genome shotgun (WGS) entry which is preliminary data.</text>
</comment>
<sequence>MNPQQERELAFAIETALLETPGIAVLFPVDGAVSVAVDAGARLLGIRTDREPLVRVRAESEPIEVDASLGADGTLGAADTTRTARQVIRALLPPTTEARIRLTLAQIDLQG</sequence>
<keyword evidence="2" id="KW-1185">Reference proteome</keyword>
<evidence type="ECO:0000313" key="1">
    <source>
        <dbReference type="EMBL" id="MDR6868008.1"/>
    </source>
</evidence>
<organism evidence="1 2">
    <name type="scientific">Microbacterium resistens</name>
    <dbReference type="NCBI Taxonomy" id="156977"/>
    <lineage>
        <taxon>Bacteria</taxon>
        <taxon>Bacillati</taxon>
        <taxon>Actinomycetota</taxon>
        <taxon>Actinomycetes</taxon>
        <taxon>Micrococcales</taxon>
        <taxon>Microbacteriaceae</taxon>
        <taxon>Microbacterium</taxon>
    </lineage>
</organism>
<dbReference type="EMBL" id="JAVDUM010000011">
    <property type="protein sequence ID" value="MDR6868008.1"/>
    <property type="molecule type" value="Genomic_DNA"/>
</dbReference>